<evidence type="ECO:0000256" key="1">
    <source>
        <dbReference type="ARBA" id="ARBA00001452"/>
    </source>
</evidence>
<dbReference type="InterPro" id="IPR008928">
    <property type="entry name" value="6-hairpin_glycosidase_sf"/>
</dbReference>
<feature type="compositionally biased region" description="Low complexity" evidence="10">
    <location>
        <begin position="403"/>
        <end position="412"/>
    </location>
</feature>
<evidence type="ECO:0000256" key="6">
    <source>
        <dbReference type="ARBA" id="ARBA00022801"/>
    </source>
</evidence>
<keyword evidence="11" id="KW-1133">Transmembrane helix</keyword>
<evidence type="ECO:0000256" key="4">
    <source>
        <dbReference type="ARBA" id="ARBA00012350"/>
    </source>
</evidence>
<keyword evidence="14" id="KW-1185">Reference proteome</keyword>
<evidence type="ECO:0000256" key="12">
    <source>
        <dbReference type="SAM" id="SignalP"/>
    </source>
</evidence>
<name>A0A420XY10_9PEZI</name>
<dbReference type="PANTHER" id="PTHR12145:SF36">
    <property type="entry name" value="MANNAN ENDO-1,6-ALPHA-MANNOSIDASE DCW1"/>
    <property type="match status" value="1"/>
</dbReference>
<dbReference type="InterPro" id="IPR005198">
    <property type="entry name" value="Glyco_hydro_76"/>
</dbReference>
<dbReference type="EMBL" id="QVQW01000099">
    <property type="protein sequence ID" value="RKU40537.1"/>
    <property type="molecule type" value="Genomic_DNA"/>
</dbReference>
<dbReference type="GO" id="GO:0012505">
    <property type="term" value="C:endomembrane system"/>
    <property type="evidence" value="ECO:0007669"/>
    <property type="project" value="UniProtKB-SubCell"/>
</dbReference>
<reference evidence="13 14" key="1">
    <citation type="submission" date="2018-08" db="EMBL/GenBank/DDBJ databases">
        <title>Draft genome of the lignicolous fungus Coniochaeta pulveracea.</title>
        <authorList>
            <person name="Borstlap C.J."/>
            <person name="De Witt R.N."/>
            <person name="Botha A."/>
            <person name="Volschenk H."/>
        </authorList>
    </citation>
    <scope>NUCLEOTIDE SEQUENCE [LARGE SCALE GENOMIC DNA]</scope>
    <source>
        <strain evidence="13 14">CAB683</strain>
    </source>
</reference>
<keyword evidence="7 11" id="KW-0472">Membrane</keyword>
<feature type="chain" id="PRO_5019519242" description="mannan endo-1,6-alpha-mannosidase" evidence="12">
    <location>
        <begin position="26"/>
        <end position="615"/>
    </location>
</feature>
<evidence type="ECO:0000256" key="3">
    <source>
        <dbReference type="ARBA" id="ARBA00009699"/>
    </source>
</evidence>
<dbReference type="PANTHER" id="PTHR12145">
    <property type="entry name" value="MANNAN ENDO-1,6-ALPHA-MANNOSIDASE DCW1"/>
    <property type="match status" value="1"/>
</dbReference>
<dbReference type="Proteomes" id="UP000275385">
    <property type="component" value="Unassembled WGS sequence"/>
</dbReference>
<feature type="signal peptide" evidence="12">
    <location>
        <begin position="1"/>
        <end position="25"/>
    </location>
</feature>
<feature type="region of interest" description="Disordered" evidence="10">
    <location>
        <begin position="403"/>
        <end position="428"/>
    </location>
</feature>
<dbReference type="SUPFAM" id="SSF48208">
    <property type="entry name" value="Six-hairpin glycosidases"/>
    <property type="match status" value="1"/>
</dbReference>
<evidence type="ECO:0000256" key="7">
    <source>
        <dbReference type="ARBA" id="ARBA00023136"/>
    </source>
</evidence>
<sequence>MRGSQVAHCWTTAVWLLACCRLAAAYELDVSSTDSLKDTAKSMAEDMMSFYHGDEPGNTPGLLPDPYYWWEGGALMGALIDYWYYTGDTTYNNVTTQGMLAQVGPQNDYMPPEQRLTEGNDDQGFWGMAAMSAAEYKFPDPPAGKPGWLALAQAVFNTQAARWEPNDCGGGLLWQIFNWNKGYDYKNSISQACFFNIAARLALYTGNSSYADWAEKTWDWMESSKLLNTENYWIYDGVHITNCSDITVYQWTYNVGGFLLGAAAMYNYSDGTKQEVWRERTQGLLNGSEVFFTGSNKDIMTEVACEPVNLCDIDQQSFKAYLSRWMAATTKWAPWTYNKIKPLMESSAKAAAAQCNGGDNKRMCGLKWTDNGTWDGTTGVGQQMAAMEVVLANMIANVTAPASASSGGTSVGDPGAGGDDQGKTNPDTVIDQMRPITTGDQAGAGILTAVVALMLILAIAWLLVDETSHKSGLHQVSRFGIILGTGSFLRKSYYGGHGGSTSEKGKENDRASSSADSSDGNGAAFMSSAAKHNKKFSVIETHHAMDFAPPMTETQGPLIPPFQGHKREPSEPPVPPPTVLAREFRASGQGERQRNSLRKQATQNSRAAATRSPLE</sequence>
<dbReference type="Pfam" id="PF03663">
    <property type="entry name" value="Glyco_hydro_76"/>
    <property type="match status" value="1"/>
</dbReference>
<comment type="similarity">
    <text evidence="3">Belongs to the glycosyl hydrolase 76 family.</text>
</comment>
<keyword evidence="11" id="KW-0812">Transmembrane</keyword>
<dbReference type="EC" id="3.2.1.101" evidence="4"/>
<dbReference type="GO" id="GO:0009272">
    <property type="term" value="P:fungal-type cell wall biogenesis"/>
    <property type="evidence" value="ECO:0007669"/>
    <property type="project" value="TreeGrafter"/>
</dbReference>
<dbReference type="PROSITE" id="PS51257">
    <property type="entry name" value="PROKAR_LIPOPROTEIN"/>
    <property type="match status" value="1"/>
</dbReference>
<feature type="transmembrane region" description="Helical" evidence="11">
    <location>
        <begin position="442"/>
        <end position="464"/>
    </location>
</feature>
<dbReference type="Gene3D" id="1.50.10.20">
    <property type="match status" value="1"/>
</dbReference>
<feature type="region of interest" description="Disordered" evidence="10">
    <location>
        <begin position="548"/>
        <end position="615"/>
    </location>
</feature>
<evidence type="ECO:0000256" key="8">
    <source>
        <dbReference type="ARBA" id="ARBA00023180"/>
    </source>
</evidence>
<evidence type="ECO:0000256" key="10">
    <source>
        <dbReference type="SAM" id="MobiDB-lite"/>
    </source>
</evidence>
<evidence type="ECO:0000256" key="5">
    <source>
        <dbReference type="ARBA" id="ARBA00022729"/>
    </source>
</evidence>
<keyword evidence="6 13" id="KW-0378">Hydrolase</keyword>
<dbReference type="GO" id="GO:0016052">
    <property type="term" value="P:carbohydrate catabolic process"/>
    <property type="evidence" value="ECO:0007669"/>
    <property type="project" value="InterPro"/>
</dbReference>
<comment type="catalytic activity">
    <reaction evidence="1">
        <text>Random hydrolysis of (1-&gt;6)-alpha-D-mannosidic linkages in unbranched (1-&gt;6)-mannans.</text>
        <dbReference type="EC" id="3.2.1.101"/>
    </reaction>
</comment>
<comment type="caution">
    <text evidence="13">The sequence shown here is derived from an EMBL/GenBank/DDBJ whole genome shotgun (WGS) entry which is preliminary data.</text>
</comment>
<dbReference type="OrthoDB" id="4187847at2759"/>
<protein>
    <recommendedName>
        <fullName evidence="4">mannan endo-1,6-alpha-mannosidase</fullName>
        <ecNumber evidence="4">3.2.1.101</ecNumber>
    </recommendedName>
</protein>
<dbReference type="AlphaFoldDB" id="A0A420XY10"/>
<feature type="compositionally biased region" description="Polar residues" evidence="10">
    <location>
        <begin position="598"/>
        <end position="607"/>
    </location>
</feature>
<dbReference type="InterPro" id="IPR014480">
    <property type="entry name" value="Mannan-1_6-alpha_mannosidase"/>
</dbReference>
<evidence type="ECO:0000256" key="9">
    <source>
        <dbReference type="ARBA" id="ARBA00023295"/>
    </source>
</evidence>
<accession>A0A420XY10</accession>
<evidence type="ECO:0000313" key="13">
    <source>
        <dbReference type="EMBL" id="RKU40537.1"/>
    </source>
</evidence>
<comment type="subcellular location">
    <subcellularLocation>
        <location evidence="2">Endomembrane system</location>
    </subcellularLocation>
</comment>
<keyword evidence="5 12" id="KW-0732">Signal</keyword>
<keyword evidence="9" id="KW-0326">Glycosidase</keyword>
<evidence type="ECO:0000256" key="2">
    <source>
        <dbReference type="ARBA" id="ARBA00004308"/>
    </source>
</evidence>
<gene>
    <name evidence="13" type="primary">DCW1_1</name>
    <name evidence="13" type="ORF">DL546_001303</name>
</gene>
<organism evidence="13 14">
    <name type="scientific">Coniochaeta pulveracea</name>
    <dbReference type="NCBI Taxonomy" id="177199"/>
    <lineage>
        <taxon>Eukaryota</taxon>
        <taxon>Fungi</taxon>
        <taxon>Dikarya</taxon>
        <taxon>Ascomycota</taxon>
        <taxon>Pezizomycotina</taxon>
        <taxon>Sordariomycetes</taxon>
        <taxon>Sordariomycetidae</taxon>
        <taxon>Coniochaetales</taxon>
        <taxon>Coniochaetaceae</taxon>
        <taxon>Coniochaeta</taxon>
    </lineage>
</organism>
<evidence type="ECO:0000313" key="14">
    <source>
        <dbReference type="Proteomes" id="UP000275385"/>
    </source>
</evidence>
<keyword evidence="8" id="KW-0325">Glycoprotein</keyword>
<dbReference type="FunFam" id="1.50.10.20:FF:000006">
    <property type="entry name" value="Mannan endo-1,6-alpha-mannosidase"/>
    <property type="match status" value="1"/>
</dbReference>
<feature type="region of interest" description="Disordered" evidence="10">
    <location>
        <begin position="497"/>
        <end position="525"/>
    </location>
</feature>
<feature type="compositionally biased region" description="Low complexity" evidence="10">
    <location>
        <begin position="511"/>
        <end position="524"/>
    </location>
</feature>
<evidence type="ECO:0000256" key="11">
    <source>
        <dbReference type="SAM" id="Phobius"/>
    </source>
</evidence>
<proteinExistence type="inferred from homology"/>
<dbReference type="GO" id="GO:0008496">
    <property type="term" value="F:mannan endo-1,6-alpha-mannosidase activity"/>
    <property type="evidence" value="ECO:0007669"/>
    <property type="project" value="UniProtKB-EC"/>
</dbReference>
<dbReference type="STRING" id="177199.A0A420XY10"/>